<dbReference type="EMBL" id="BOML01000036">
    <property type="protein sequence ID" value="GIE03252.1"/>
    <property type="molecule type" value="Genomic_DNA"/>
</dbReference>
<accession>A0ABQ3Z096</accession>
<sequence length="367" mass="38712">MVYPPGMESFGVDVSGGYRLPRPEALMTEFLLLKPAAPEQLPRDVRGFTGRSAELVRLDALADGAIALLTGPAGIGKTALAVRWGHRAAERFPDGQLFVNLRGFDHVVPPMEPAEALRRLLTALGVPTRRVPAGLDERAALYRAEMADRRALVVLDNAGVATQVRPLLAAARNCVTVVTCRNQLTGLIVREGAQPAEVPPLAPAEAAQLLGHRLGPDRVAGETLAVADMIDRCARLPLALSLAAARAAGRPRRPLADLVGEIGAPTGCGHPHADVRAVFAWSYRALSATAARLFRMLGRHPAHDLTATATAGMAGLTVGQATVLLAELARAGLLSEFAPGRYSCHDLLRTYAAELASTRPTLSSGTA</sequence>
<dbReference type="PRINTS" id="PR00364">
    <property type="entry name" value="DISEASERSIST"/>
</dbReference>
<protein>
    <recommendedName>
        <fullName evidence="3">NB-ARC domain-containing protein</fullName>
    </recommendedName>
</protein>
<name>A0ABQ3Z096_9ACTN</name>
<dbReference type="Gene3D" id="3.40.50.300">
    <property type="entry name" value="P-loop containing nucleotide triphosphate hydrolases"/>
    <property type="match status" value="1"/>
</dbReference>
<reference evidence="1 2" key="1">
    <citation type="submission" date="2021-01" db="EMBL/GenBank/DDBJ databases">
        <title>Whole genome shotgun sequence of Actinoplanes durhamensis NBRC 14914.</title>
        <authorList>
            <person name="Komaki H."/>
            <person name="Tamura T."/>
        </authorList>
    </citation>
    <scope>NUCLEOTIDE SEQUENCE [LARGE SCALE GENOMIC DNA]</scope>
    <source>
        <strain evidence="1 2">NBRC 14914</strain>
    </source>
</reference>
<keyword evidence="2" id="KW-1185">Reference proteome</keyword>
<evidence type="ECO:0000313" key="2">
    <source>
        <dbReference type="Proteomes" id="UP000637628"/>
    </source>
</evidence>
<evidence type="ECO:0008006" key="3">
    <source>
        <dbReference type="Google" id="ProtNLM"/>
    </source>
</evidence>
<proteinExistence type="predicted"/>
<evidence type="ECO:0000313" key="1">
    <source>
        <dbReference type="EMBL" id="GIE03252.1"/>
    </source>
</evidence>
<dbReference type="PANTHER" id="PTHR47691:SF3">
    <property type="entry name" value="HTH-TYPE TRANSCRIPTIONAL REGULATOR RV0890C-RELATED"/>
    <property type="match status" value="1"/>
</dbReference>
<comment type="caution">
    <text evidence="1">The sequence shown here is derived from an EMBL/GenBank/DDBJ whole genome shotgun (WGS) entry which is preliminary data.</text>
</comment>
<dbReference type="PANTHER" id="PTHR47691">
    <property type="entry name" value="REGULATOR-RELATED"/>
    <property type="match status" value="1"/>
</dbReference>
<dbReference type="SUPFAM" id="SSF52540">
    <property type="entry name" value="P-loop containing nucleoside triphosphate hydrolases"/>
    <property type="match status" value="1"/>
</dbReference>
<dbReference type="Proteomes" id="UP000637628">
    <property type="component" value="Unassembled WGS sequence"/>
</dbReference>
<dbReference type="InterPro" id="IPR027417">
    <property type="entry name" value="P-loop_NTPase"/>
</dbReference>
<organism evidence="1 2">
    <name type="scientific">Paractinoplanes durhamensis</name>
    <dbReference type="NCBI Taxonomy" id="113563"/>
    <lineage>
        <taxon>Bacteria</taxon>
        <taxon>Bacillati</taxon>
        <taxon>Actinomycetota</taxon>
        <taxon>Actinomycetes</taxon>
        <taxon>Micromonosporales</taxon>
        <taxon>Micromonosporaceae</taxon>
        <taxon>Paractinoplanes</taxon>
    </lineage>
</organism>
<gene>
    <name evidence="1" type="ORF">Adu01nite_46020</name>
</gene>